<protein>
    <recommendedName>
        <fullName evidence="1">Enolase N-terminal domain-containing protein</fullName>
    </recommendedName>
</protein>
<dbReference type="InterPro" id="IPR000941">
    <property type="entry name" value="Enolase"/>
</dbReference>
<feature type="domain" description="Enolase N-terminal" evidence="1">
    <location>
        <begin position="47"/>
        <end position="88"/>
    </location>
</feature>
<proteinExistence type="predicted"/>
<organism evidence="2">
    <name type="scientific">Zea mays</name>
    <name type="common">Maize</name>
    <dbReference type="NCBI Taxonomy" id="4577"/>
    <lineage>
        <taxon>Eukaryota</taxon>
        <taxon>Viridiplantae</taxon>
        <taxon>Streptophyta</taxon>
        <taxon>Embryophyta</taxon>
        <taxon>Tracheophyta</taxon>
        <taxon>Spermatophyta</taxon>
        <taxon>Magnoliopsida</taxon>
        <taxon>Liliopsida</taxon>
        <taxon>Poales</taxon>
        <taxon>Poaceae</taxon>
        <taxon>PACMAD clade</taxon>
        <taxon>Panicoideae</taxon>
        <taxon>Andropogonodae</taxon>
        <taxon>Andropogoneae</taxon>
        <taxon>Tripsacinae</taxon>
        <taxon>Zea</taxon>
    </lineage>
</organism>
<dbReference type="PANTHER" id="PTHR11902">
    <property type="entry name" value="ENOLASE"/>
    <property type="match status" value="1"/>
</dbReference>
<dbReference type="AlphaFoldDB" id="A0A1D6MX12"/>
<dbReference type="GO" id="GO:0000015">
    <property type="term" value="C:phosphopyruvate hydratase complex"/>
    <property type="evidence" value="ECO:0007669"/>
    <property type="project" value="InterPro"/>
</dbReference>
<dbReference type="InterPro" id="IPR029017">
    <property type="entry name" value="Enolase-like_N"/>
</dbReference>
<name>A0A1D6MX12_MAIZE</name>
<dbReference type="Gene3D" id="3.30.390.10">
    <property type="entry name" value="Enolase-like, N-terminal domain"/>
    <property type="match status" value="1"/>
</dbReference>
<gene>
    <name evidence="2" type="ORF">ZEAMMB73_Zm00001d041588</name>
</gene>
<dbReference type="GO" id="GO:0006096">
    <property type="term" value="P:glycolytic process"/>
    <property type="evidence" value="ECO:0007669"/>
    <property type="project" value="InterPro"/>
</dbReference>
<dbReference type="GO" id="GO:0000287">
    <property type="term" value="F:magnesium ion binding"/>
    <property type="evidence" value="ECO:0007669"/>
    <property type="project" value="InterPro"/>
</dbReference>
<dbReference type="EMBL" id="CM007649">
    <property type="protein sequence ID" value="ONM33294.1"/>
    <property type="molecule type" value="Genomic_DNA"/>
</dbReference>
<reference evidence="2" key="1">
    <citation type="submission" date="2015-12" db="EMBL/GenBank/DDBJ databases">
        <title>Update maize B73 reference genome by single molecule sequencing technologies.</title>
        <authorList>
            <consortium name="Maize Genome Sequencing Project"/>
            <person name="Ware D."/>
        </authorList>
    </citation>
    <scope>NUCLEOTIDE SEQUENCE [LARGE SCALE GENOMIC DNA]</scope>
    <source>
        <tissue evidence="2">Seedling</tissue>
    </source>
</reference>
<dbReference type="PANTHER" id="PTHR11902:SF31">
    <property type="entry name" value="ENOLASE 1"/>
    <property type="match status" value="1"/>
</dbReference>
<evidence type="ECO:0000259" key="1">
    <source>
        <dbReference type="Pfam" id="PF03952"/>
    </source>
</evidence>
<evidence type="ECO:0000313" key="2">
    <source>
        <dbReference type="EMBL" id="ONM33294.1"/>
    </source>
</evidence>
<dbReference type="InterPro" id="IPR020811">
    <property type="entry name" value="Enolase_N"/>
</dbReference>
<dbReference type="GO" id="GO:0004634">
    <property type="term" value="F:phosphopyruvate hydratase activity"/>
    <property type="evidence" value="ECO:0007669"/>
    <property type="project" value="InterPro"/>
</dbReference>
<dbReference type="SMR" id="A0A1D6MX12"/>
<dbReference type="Pfam" id="PF03952">
    <property type="entry name" value="Enolase_N"/>
    <property type="match status" value="1"/>
</dbReference>
<sequence length="129" mass="13759">MDKSPGAASHLRLSSLVNRGIYEALELRDGGSDYLGKGVLKEMAVTITWVKTRQIFISRGNPTVEVDVGLRDGSYARGAVPSGVSTGTSVCSMPPSPFTPRFCFSSAPVPEPLLGFIDLVSLIWACRGI</sequence>
<accession>A0A1D6MX12</accession>
<dbReference type="InParanoid" id="A0A1D6MX12"/>
<dbReference type="STRING" id="4577.A0A1D6MX12"/>
<dbReference type="SUPFAM" id="SSF54826">
    <property type="entry name" value="Enolase N-terminal domain-like"/>
    <property type="match status" value="1"/>
</dbReference>